<evidence type="ECO:0000259" key="6">
    <source>
        <dbReference type="Pfam" id="PF13847"/>
    </source>
</evidence>
<dbReference type="InterPro" id="IPR029063">
    <property type="entry name" value="SAM-dependent_MTases_sf"/>
</dbReference>
<comment type="subcellular location">
    <subcellularLocation>
        <location evidence="5">Cytoplasm</location>
    </subcellularLocation>
</comment>
<keyword evidence="3 5" id="KW-0808">Transferase</keyword>
<dbReference type="PANTHER" id="PTHR12843:SF5">
    <property type="entry name" value="EEF1A LYSINE METHYLTRANSFERASE 2"/>
    <property type="match status" value="1"/>
</dbReference>
<feature type="domain" description="Methyltransferase" evidence="6">
    <location>
        <begin position="76"/>
        <end position="230"/>
    </location>
</feature>
<evidence type="ECO:0000256" key="3">
    <source>
        <dbReference type="ARBA" id="ARBA00022679"/>
    </source>
</evidence>
<keyword evidence="2 5" id="KW-0489">Methyltransferase</keyword>
<dbReference type="GO" id="GO:0016192">
    <property type="term" value="P:vesicle-mediated transport"/>
    <property type="evidence" value="ECO:0007669"/>
    <property type="project" value="UniProtKB-UniRule"/>
</dbReference>
<keyword evidence="5" id="KW-0813">Transport</keyword>
<evidence type="ECO:0000256" key="5">
    <source>
        <dbReference type="HAMAP-Rule" id="MF_03188"/>
    </source>
</evidence>
<proteinExistence type="inferred from homology"/>
<organism evidence="7 8">
    <name type="scientific">Venustampulla echinocandica</name>
    <dbReference type="NCBI Taxonomy" id="2656787"/>
    <lineage>
        <taxon>Eukaryota</taxon>
        <taxon>Fungi</taxon>
        <taxon>Dikarya</taxon>
        <taxon>Ascomycota</taxon>
        <taxon>Pezizomycotina</taxon>
        <taxon>Leotiomycetes</taxon>
        <taxon>Helotiales</taxon>
        <taxon>Pleuroascaceae</taxon>
        <taxon>Venustampulla</taxon>
    </lineage>
</organism>
<keyword evidence="4 5" id="KW-0949">S-adenosyl-L-methionine</keyword>
<comment type="caution">
    <text evidence="7">The sequence shown here is derived from an EMBL/GenBank/DDBJ whole genome shotgun (WGS) entry which is preliminary data.</text>
</comment>
<evidence type="ECO:0000313" key="8">
    <source>
        <dbReference type="Proteomes" id="UP000254866"/>
    </source>
</evidence>
<dbReference type="GO" id="GO:0032259">
    <property type="term" value="P:methylation"/>
    <property type="evidence" value="ECO:0007669"/>
    <property type="project" value="UniProtKB-KW"/>
</dbReference>
<gene>
    <name evidence="5" type="primary">EFM4</name>
    <name evidence="7" type="ORF">BP5553_00722</name>
</gene>
<dbReference type="OrthoDB" id="10069295at2759"/>
<dbReference type="EMBL" id="NPIC01000001">
    <property type="protein sequence ID" value="RDL40743.1"/>
    <property type="molecule type" value="Genomic_DNA"/>
</dbReference>
<dbReference type="Gene3D" id="3.40.50.150">
    <property type="entry name" value="Vaccinia Virus protein VP39"/>
    <property type="match status" value="1"/>
</dbReference>
<dbReference type="GO" id="GO:0016279">
    <property type="term" value="F:protein-lysine N-methyltransferase activity"/>
    <property type="evidence" value="ECO:0007669"/>
    <property type="project" value="UniProtKB-UniRule"/>
</dbReference>
<keyword evidence="8" id="KW-1185">Reference proteome</keyword>
<keyword evidence="1 5" id="KW-0963">Cytoplasm</keyword>
<comment type="function">
    <text evidence="5">S-adenosyl-L-methionine-dependent protein-lysine N-methyltransferase that mono- and dimethylates elongation factor 1-alpha at 'Lys-316'. May play a role in intracellular transport.</text>
</comment>
<dbReference type="InterPro" id="IPR026635">
    <property type="entry name" value="Efm4/METTL10"/>
</dbReference>
<dbReference type="AlphaFoldDB" id="A0A370TYY9"/>
<evidence type="ECO:0000256" key="2">
    <source>
        <dbReference type="ARBA" id="ARBA00022603"/>
    </source>
</evidence>
<reference evidence="7 8" key="1">
    <citation type="journal article" date="2018" name="IMA Fungus">
        <title>IMA Genome-F 9: Draft genome sequence of Annulohypoxylon stygium, Aspergillus mulundensis, Berkeleyomyces basicola (syn. Thielaviopsis basicola), Ceratocystis smalleyi, two Cercospora beticola strains, Coleophoma cylindrospora, Fusarium fracticaudum, Phialophora cf. hyalina, and Morchella septimelata.</title>
        <authorList>
            <person name="Wingfield B.D."/>
            <person name="Bills G.F."/>
            <person name="Dong Y."/>
            <person name="Huang W."/>
            <person name="Nel W.J."/>
            <person name="Swalarsk-Parry B.S."/>
            <person name="Vaghefi N."/>
            <person name="Wilken P.M."/>
            <person name="An Z."/>
            <person name="de Beer Z.W."/>
            <person name="De Vos L."/>
            <person name="Chen L."/>
            <person name="Duong T.A."/>
            <person name="Gao Y."/>
            <person name="Hammerbacher A."/>
            <person name="Kikkert J.R."/>
            <person name="Li Y."/>
            <person name="Li H."/>
            <person name="Li K."/>
            <person name="Li Q."/>
            <person name="Liu X."/>
            <person name="Ma X."/>
            <person name="Naidoo K."/>
            <person name="Pethybridge S.J."/>
            <person name="Sun J."/>
            <person name="Steenkamp E.T."/>
            <person name="van der Nest M.A."/>
            <person name="van Wyk S."/>
            <person name="Wingfield M.J."/>
            <person name="Xiong C."/>
            <person name="Yue Q."/>
            <person name="Zhang X."/>
        </authorList>
    </citation>
    <scope>NUCLEOTIDE SEQUENCE [LARGE SCALE GENOMIC DNA]</scope>
    <source>
        <strain evidence="7 8">BP 5553</strain>
    </source>
</reference>
<evidence type="ECO:0000256" key="4">
    <source>
        <dbReference type="ARBA" id="ARBA00022691"/>
    </source>
</evidence>
<dbReference type="Proteomes" id="UP000254866">
    <property type="component" value="Unassembled WGS sequence"/>
</dbReference>
<dbReference type="SUPFAM" id="SSF53335">
    <property type="entry name" value="S-adenosyl-L-methionine-dependent methyltransferases"/>
    <property type="match status" value="1"/>
</dbReference>
<dbReference type="EC" id="2.1.1.-" evidence="5"/>
<dbReference type="GO" id="GO:0005737">
    <property type="term" value="C:cytoplasm"/>
    <property type="evidence" value="ECO:0007669"/>
    <property type="project" value="UniProtKB-SubCell"/>
</dbReference>
<dbReference type="HAMAP" id="MF_03188">
    <property type="entry name" value="Methyltr_EFM4"/>
    <property type="match status" value="1"/>
</dbReference>
<accession>A0A370TYY9</accession>
<comment type="similarity">
    <text evidence="5">Belongs to the class I-like SAM-binding methyltransferase superfamily. EFM4 family.</text>
</comment>
<evidence type="ECO:0000256" key="1">
    <source>
        <dbReference type="ARBA" id="ARBA00022490"/>
    </source>
</evidence>
<name>A0A370TYY9_9HELO</name>
<evidence type="ECO:0000313" key="7">
    <source>
        <dbReference type="EMBL" id="RDL40743.1"/>
    </source>
</evidence>
<dbReference type="STRING" id="2656787.A0A370TYY9"/>
<dbReference type="Pfam" id="PF13847">
    <property type="entry name" value="Methyltransf_31"/>
    <property type="match status" value="1"/>
</dbReference>
<dbReference type="PANTHER" id="PTHR12843">
    <property type="entry name" value="PROTEIN-LYSINE N-METHYLTRANSFERASE METTL10"/>
    <property type="match status" value="1"/>
</dbReference>
<protein>
    <recommendedName>
        <fullName evidence="5">Protein-lysine N-methyltransferase EFM4</fullName>
        <ecNumber evidence="5">2.1.1.-</ecNumber>
    </recommendedName>
    <alternativeName>
        <fullName evidence="5">Elongation factor methyltransferase 4</fullName>
    </alternativeName>
</protein>
<dbReference type="InterPro" id="IPR025714">
    <property type="entry name" value="Methyltranfer_dom"/>
</dbReference>
<sequence length="267" mass="29770">MSSNEPAKPNHLEPSPLGTKEYWDNLYTTEITNHTQDKSDVGTIWFSGSSAEDKILPFLDEKIVGEKILGAEVGANNCSFLDLGTGNGHFLLRLRGVSEEDEDDDEEDGRQTWRGRMLGVDYSEKSIEFARRIVGDKKAEMESEVEFLWWDIMTQDPFAAGVLSGEQGNGWDVVHDKGTFDAISLSEEQDENGRRVCEQYKEKVVPLVREGGLLLLTSCNWTAEELKAWFEGGGLRTVGEIGYRSFSFGGKKGQTISSVCFMKQSSS</sequence>